<comment type="caution">
    <text evidence="2">The sequence shown here is derived from an EMBL/GenBank/DDBJ whole genome shotgun (WGS) entry which is preliminary data.</text>
</comment>
<accession>A0AAE1SWI8</accession>
<evidence type="ECO:0000256" key="1">
    <source>
        <dbReference type="ARBA" id="ARBA00022737"/>
    </source>
</evidence>
<keyword evidence="3" id="KW-1185">Reference proteome</keyword>
<dbReference type="GO" id="GO:0000159">
    <property type="term" value="C:protein phosphatase type 2A complex"/>
    <property type="evidence" value="ECO:0007669"/>
    <property type="project" value="TreeGrafter"/>
</dbReference>
<dbReference type="PANTHER" id="PTHR10648:SF4">
    <property type="entry name" value="PROTEIN PHOSPHATASE 2 (FORMERLY 2A), REGULATORY SUBUNIT A, BETA ISOFORM-RELATED"/>
    <property type="match status" value="1"/>
</dbReference>
<protein>
    <submittedName>
        <fullName evidence="2">Uncharacterized protein</fullName>
    </submittedName>
</protein>
<dbReference type="GO" id="GO:0008641">
    <property type="term" value="F:ubiquitin-like modifier activating enzyme activity"/>
    <property type="evidence" value="ECO:0007669"/>
    <property type="project" value="InterPro"/>
</dbReference>
<dbReference type="AlphaFoldDB" id="A0AAE1SWI8"/>
<name>A0AAE1SWI8_9SOLA</name>
<dbReference type="GO" id="GO:0005634">
    <property type="term" value="C:nucleus"/>
    <property type="evidence" value="ECO:0007669"/>
    <property type="project" value="TreeGrafter"/>
</dbReference>
<evidence type="ECO:0000313" key="2">
    <source>
        <dbReference type="EMBL" id="KAK4378868.1"/>
    </source>
</evidence>
<dbReference type="InterPro" id="IPR035985">
    <property type="entry name" value="Ubiquitin-activating_enz"/>
</dbReference>
<dbReference type="GO" id="GO:0005829">
    <property type="term" value="C:cytosol"/>
    <property type="evidence" value="ECO:0007669"/>
    <property type="project" value="TreeGrafter"/>
</dbReference>
<dbReference type="InterPro" id="IPR051023">
    <property type="entry name" value="PP2A_Regulatory_Subunit_A"/>
</dbReference>
<dbReference type="Gene3D" id="3.40.50.720">
    <property type="entry name" value="NAD(P)-binding Rossmann-like Domain"/>
    <property type="match status" value="1"/>
</dbReference>
<dbReference type="GO" id="GO:0019888">
    <property type="term" value="F:protein phosphatase regulator activity"/>
    <property type="evidence" value="ECO:0007669"/>
    <property type="project" value="TreeGrafter"/>
</dbReference>
<dbReference type="PANTHER" id="PTHR10648">
    <property type="entry name" value="SERINE/THREONINE-PROTEIN PHOSPHATASE PP2A 65 KDA REGULATORY SUBUNIT"/>
    <property type="match status" value="1"/>
</dbReference>
<dbReference type="Gene3D" id="1.25.10.10">
    <property type="entry name" value="Leucine-rich Repeat Variant"/>
    <property type="match status" value="1"/>
</dbReference>
<keyword evidence="1" id="KW-0677">Repeat</keyword>
<dbReference type="InterPro" id="IPR011989">
    <property type="entry name" value="ARM-like"/>
</dbReference>
<proteinExistence type="predicted"/>
<dbReference type="Proteomes" id="UP001291623">
    <property type="component" value="Unassembled WGS sequence"/>
</dbReference>
<dbReference type="SUPFAM" id="SSF69572">
    <property type="entry name" value="Activating enzymes of the ubiquitin-like proteins"/>
    <property type="match status" value="1"/>
</dbReference>
<dbReference type="EMBL" id="JAVYJV010000001">
    <property type="protein sequence ID" value="KAK4378868.1"/>
    <property type="molecule type" value="Genomic_DNA"/>
</dbReference>
<gene>
    <name evidence="2" type="ORF">RND71_000730</name>
</gene>
<sequence>MDRIHYIYIAPPLLYQQPFLPTSPPNPSAPSPPIIFAEETNKEVAFSVHVPQICCSMKCLSAFPRCLLLNKTQHATDAAILSIECADISDANLHVIVTGDTKSEIEQHEGGLVFDNSLQLILSCIAPISTDEFRENHGRLGVVLRNVKQSWLQKLNLQWKMRTPHWWTRCILGLHCTFDVHKYCWDDTGPRLLTRLGAKFAKTLVLAGIKSVILPDGGKVDLWDLSSYFIFLESDAGKLLEPQVCVVKLPLVIVKFARDKSWRVHYGVAGPLCELCAVVGPDITEMAMVRTFVLLLRVYEAEVRTTAADEITVFSRILSAPCVNELSSDSFQHVLYNC</sequence>
<organism evidence="2 3">
    <name type="scientific">Anisodus tanguticus</name>
    <dbReference type="NCBI Taxonomy" id="243964"/>
    <lineage>
        <taxon>Eukaryota</taxon>
        <taxon>Viridiplantae</taxon>
        <taxon>Streptophyta</taxon>
        <taxon>Embryophyta</taxon>
        <taxon>Tracheophyta</taxon>
        <taxon>Spermatophyta</taxon>
        <taxon>Magnoliopsida</taxon>
        <taxon>eudicotyledons</taxon>
        <taxon>Gunneridae</taxon>
        <taxon>Pentapetalae</taxon>
        <taxon>asterids</taxon>
        <taxon>lamiids</taxon>
        <taxon>Solanales</taxon>
        <taxon>Solanaceae</taxon>
        <taxon>Solanoideae</taxon>
        <taxon>Hyoscyameae</taxon>
        <taxon>Anisodus</taxon>
    </lineage>
</organism>
<reference evidence="2" key="1">
    <citation type="submission" date="2023-12" db="EMBL/GenBank/DDBJ databases">
        <title>Genome assembly of Anisodus tanguticus.</title>
        <authorList>
            <person name="Wang Y.-J."/>
        </authorList>
    </citation>
    <scope>NUCLEOTIDE SEQUENCE</scope>
    <source>
        <strain evidence="2">KB-2021</strain>
        <tissue evidence="2">Leaf</tissue>
    </source>
</reference>
<evidence type="ECO:0000313" key="3">
    <source>
        <dbReference type="Proteomes" id="UP001291623"/>
    </source>
</evidence>